<evidence type="ECO:0000313" key="5">
    <source>
        <dbReference type="Proteomes" id="UP000190776"/>
    </source>
</evidence>
<proteinExistence type="inferred from homology"/>
<dbReference type="PANTHER" id="PTHR12184:SF1">
    <property type="entry name" value="UBIQUINOL-CYTOCHROME-C REDUCTASE COMPLEX ASSEMBLY FACTOR 1"/>
    <property type="match status" value="1"/>
</dbReference>
<organism evidence="4 5">
    <name type="scientific">Diplodia seriata</name>
    <dbReference type="NCBI Taxonomy" id="420778"/>
    <lineage>
        <taxon>Eukaryota</taxon>
        <taxon>Fungi</taxon>
        <taxon>Dikarya</taxon>
        <taxon>Ascomycota</taxon>
        <taxon>Pezizomycotina</taxon>
        <taxon>Dothideomycetes</taxon>
        <taxon>Dothideomycetes incertae sedis</taxon>
        <taxon>Botryosphaeriales</taxon>
        <taxon>Botryosphaeriaceae</taxon>
        <taxon>Diplodia</taxon>
    </lineage>
</organism>
<gene>
    <name evidence="4" type="ORF">BK809_0002000</name>
</gene>
<dbReference type="GO" id="GO:0005739">
    <property type="term" value="C:mitochondrion"/>
    <property type="evidence" value="ECO:0007669"/>
    <property type="project" value="TreeGrafter"/>
</dbReference>
<protein>
    <submittedName>
        <fullName evidence="4">CBP3-like protein</fullName>
    </submittedName>
</protein>
<name>A0A1S8BE91_9PEZI</name>
<evidence type="ECO:0000256" key="1">
    <source>
        <dbReference type="ARBA" id="ARBA00006407"/>
    </source>
</evidence>
<feature type="domain" description="Ubiquinol-cytochrome c chaperone" evidence="3">
    <location>
        <begin position="178"/>
        <end position="318"/>
    </location>
</feature>
<accession>A0A1S8BE91</accession>
<dbReference type="OrthoDB" id="10253878at2759"/>
<dbReference type="InterPro" id="IPR007129">
    <property type="entry name" value="Ubiqinol_cyt_c_chaperone_CPB3"/>
</dbReference>
<sequence>MASSFACRACKRALQQHASSFAQTTTRRSTAAPPSSSFSSLHRSSSLASRASRAAQQKWDAPPHMPAEDAPTSPAALENDDPLRAQQDRRTAPGNAYASASAGGPSHAAMSRAIAQGLHRRAGGSTETYVAYGGTELLFRECARHADYRVDKDADGEAPKTAKGEDLGVGEGWWYEGLGLTPTFNTWAQITFLHMYALTTRIRMFPEEHAPAWHQHLLDHFFYEAENRMVVHHNMQARGIRNRYLQDLFIQWRGVMAAYDEGLVKGDAMLAAALWRNLWKAEEINASGLATVVSYLRREIQRLETVSDEDFTSGEVAFGGPQREEALVAEESPLVSKPFTSAELEHKEETKN</sequence>
<dbReference type="Proteomes" id="UP000190776">
    <property type="component" value="Unassembled WGS sequence"/>
</dbReference>
<evidence type="ECO:0000259" key="3">
    <source>
        <dbReference type="Pfam" id="PF03981"/>
    </source>
</evidence>
<feature type="compositionally biased region" description="Low complexity" evidence="2">
    <location>
        <begin position="18"/>
        <end position="56"/>
    </location>
</feature>
<dbReference type="EMBL" id="MSZU01000081">
    <property type="protein sequence ID" value="OMP85789.1"/>
    <property type="molecule type" value="Genomic_DNA"/>
</dbReference>
<dbReference type="InterPro" id="IPR021150">
    <property type="entry name" value="Ubiq_cyt_c_chap"/>
</dbReference>
<dbReference type="STRING" id="420778.A0A1S8BE91"/>
<dbReference type="AlphaFoldDB" id="A0A1S8BE91"/>
<reference evidence="4" key="1">
    <citation type="submission" date="2017-01" db="EMBL/GenBank/DDBJ databases">
        <title>Draft genome sequence of Diplodia seriata F98.1, a fungal species involved in grapevine trunk diseases.</title>
        <authorList>
            <person name="Robert-Siegwald G."/>
            <person name="Vallet J."/>
            <person name="Abou-Mansour E."/>
            <person name="Xu J."/>
            <person name="Rey P."/>
            <person name="Bertsch C."/>
            <person name="Rego C."/>
            <person name="Larignon P."/>
            <person name="Fontaine F."/>
            <person name="Lebrun M.-H."/>
        </authorList>
    </citation>
    <scope>NUCLEOTIDE SEQUENCE [LARGE SCALE GENOMIC DNA]</scope>
    <source>
        <strain evidence="4">F98.1</strain>
    </source>
</reference>
<dbReference type="PANTHER" id="PTHR12184">
    <property type="entry name" value="UBIQUINOL-CYTOCHROME C REDUCTASE COMPLEX ASSEMBLY FACTOR 1 FAMILY MEMBER"/>
    <property type="match status" value="1"/>
</dbReference>
<comment type="similarity">
    <text evidence="1">Belongs to the CBP3 family.</text>
</comment>
<dbReference type="Pfam" id="PF03981">
    <property type="entry name" value="Ubiq_cyt_C_chap"/>
    <property type="match status" value="1"/>
</dbReference>
<feature type="region of interest" description="Disordered" evidence="2">
    <location>
        <begin position="16"/>
        <end position="79"/>
    </location>
</feature>
<dbReference type="GO" id="GO:0034551">
    <property type="term" value="P:mitochondrial respiratory chain complex III assembly"/>
    <property type="evidence" value="ECO:0007669"/>
    <property type="project" value="TreeGrafter"/>
</dbReference>
<evidence type="ECO:0000313" key="4">
    <source>
        <dbReference type="EMBL" id="OMP85789.1"/>
    </source>
</evidence>
<evidence type="ECO:0000256" key="2">
    <source>
        <dbReference type="SAM" id="MobiDB-lite"/>
    </source>
</evidence>
<comment type="caution">
    <text evidence="4">The sequence shown here is derived from an EMBL/GenBank/DDBJ whole genome shotgun (WGS) entry which is preliminary data.</text>
</comment>